<reference evidence="10 11" key="2">
    <citation type="submission" date="2017-11" db="EMBL/GenBank/DDBJ databases">
        <authorList>
            <person name="Han C.G."/>
        </authorList>
    </citation>
    <scope>NUCLEOTIDE SEQUENCE [LARGE SCALE GENOMIC DNA]</scope>
    <source>
        <strain evidence="11">ATCC 43555</strain>
        <strain evidence="10">ATCC43555</strain>
    </source>
</reference>
<dbReference type="SUPFAM" id="SSF56300">
    <property type="entry name" value="Metallo-dependent phosphatases"/>
    <property type="match status" value="1"/>
</dbReference>
<feature type="binding site" evidence="6">
    <location>
        <position position="250"/>
    </location>
    <ligand>
        <name>Fe cation</name>
        <dbReference type="ChEBI" id="CHEBI:24875"/>
        <label>2</label>
    </ligand>
</feature>
<dbReference type="Proteomes" id="UP000615003">
    <property type="component" value="Unassembled WGS sequence"/>
</dbReference>
<feature type="domain" description="Calcineurin-like phosphoesterase" evidence="8">
    <location>
        <begin position="46"/>
        <end position="253"/>
    </location>
</feature>
<sequence>MFKLSFIMAALLSSSALSADESVIYKDELYQQQKIAKLNTLPDSLNFMVIGDWGHNGHFYQKEVAHQLEIAMYQTDADFIVSTGDNFYPNGVASVNDPLWQSAFENIYHGPHTFEDWYVVLGNHDYLGNAQAQIDYTEKSQRWQLPARYYSKTFALENNEQVLMVFLDTNPIQPEYKDRDKYRSTQGQGYKAQLTWLETQLAGSKAKWKIVVGHHPLYSSGKRFGRNQGLRDILEPILERHNVHAYIAGHEHDLQYNQPKNSKVAHFVSGGGSEARFVKQREFTRYAEATPGFLSVSISGETLSVSAINHLGEVRFSTEKHIDK</sequence>
<name>A0A2K4X7C3_PSEVC</name>
<feature type="binding site" evidence="6">
    <location>
        <position position="123"/>
    </location>
    <ligand>
        <name>Fe cation</name>
        <dbReference type="ChEBI" id="CHEBI:24875"/>
        <label>2</label>
    </ligand>
</feature>
<keyword evidence="12" id="KW-1185">Reference proteome</keyword>
<feature type="chain" id="PRO_5014467177" description="acid phosphatase" evidence="7">
    <location>
        <begin position="20"/>
        <end position="324"/>
    </location>
</feature>
<dbReference type="InterPro" id="IPR051558">
    <property type="entry name" value="Metallophosphoesterase_PAP"/>
</dbReference>
<evidence type="ECO:0000256" key="2">
    <source>
        <dbReference type="ARBA" id="ARBA00012646"/>
    </source>
</evidence>
<dbReference type="InterPro" id="IPR029052">
    <property type="entry name" value="Metallo-depent_PP-like"/>
</dbReference>
<feature type="binding site" evidence="6">
    <location>
        <position position="85"/>
    </location>
    <ligand>
        <name>Fe cation</name>
        <dbReference type="ChEBI" id="CHEBI:24875"/>
        <label>2</label>
    </ligand>
</feature>
<evidence type="ECO:0000256" key="1">
    <source>
        <dbReference type="ARBA" id="ARBA00000032"/>
    </source>
</evidence>
<feature type="binding site" evidence="6">
    <location>
        <position position="214"/>
    </location>
    <ligand>
        <name>Fe cation</name>
        <dbReference type="ChEBI" id="CHEBI:24875"/>
        <label>2</label>
    </ligand>
</feature>
<dbReference type="Proteomes" id="UP000238288">
    <property type="component" value="Chromosome PCAR9a"/>
</dbReference>
<evidence type="ECO:0000256" key="5">
    <source>
        <dbReference type="PIRNR" id="PIRNR000898"/>
    </source>
</evidence>
<keyword evidence="4 5" id="KW-0378">Hydrolase</keyword>
<dbReference type="EC" id="3.1.3.2" evidence="2 5"/>
<dbReference type="EMBL" id="LT965928">
    <property type="protein sequence ID" value="SOU40189.1"/>
    <property type="molecule type" value="Genomic_DNA"/>
</dbReference>
<feature type="binding site" evidence="6">
    <location>
        <position position="85"/>
    </location>
    <ligand>
        <name>Fe cation</name>
        <dbReference type="ChEBI" id="CHEBI:24875"/>
        <label>1</label>
    </ligand>
</feature>
<comment type="cofactor">
    <cofactor evidence="6">
        <name>Fe cation</name>
        <dbReference type="ChEBI" id="CHEBI:24875"/>
    </cofactor>
    <text evidence="6">Binds 2 iron ions per subunit.</text>
</comment>
<keyword evidence="6" id="KW-0479">Metal-binding</keyword>
<comment type="catalytic activity">
    <reaction evidence="1 5">
        <text>a phosphate monoester + H2O = an alcohol + phosphate</text>
        <dbReference type="Rhea" id="RHEA:15017"/>
        <dbReference type="ChEBI" id="CHEBI:15377"/>
        <dbReference type="ChEBI" id="CHEBI:30879"/>
        <dbReference type="ChEBI" id="CHEBI:43474"/>
        <dbReference type="ChEBI" id="CHEBI:67140"/>
        <dbReference type="EC" id="3.1.3.2"/>
    </reaction>
</comment>
<dbReference type="RefSeq" id="WP_058547280.1">
    <property type="nucleotide sequence ID" value="NZ_AQGW01000018.1"/>
</dbReference>
<dbReference type="InterPro" id="IPR004843">
    <property type="entry name" value="Calcineurin-like_PHP"/>
</dbReference>
<feature type="signal peptide" evidence="7">
    <location>
        <begin position="1"/>
        <end position="19"/>
    </location>
</feature>
<accession>A0A2K4X7C3</accession>
<evidence type="ECO:0000259" key="8">
    <source>
        <dbReference type="Pfam" id="PF00149"/>
    </source>
</evidence>
<reference evidence="9 12" key="1">
    <citation type="submission" date="2015-06" db="EMBL/GenBank/DDBJ databases">
        <title>Genome sequence of Pseudoalteromonas carrageenovora.</title>
        <authorList>
            <person name="Xie B.-B."/>
            <person name="Rong J.-C."/>
            <person name="Qin Q.-L."/>
            <person name="Zhang Y.-Z."/>
        </authorList>
    </citation>
    <scope>NUCLEOTIDE SEQUENCE [LARGE SCALE GENOMIC DNA]</scope>
    <source>
        <strain evidence="9 12">IAM 12662</strain>
    </source>
</reference>
<dbReference type="Pfam" id="PF00149">
    <property type="entry name" value="Metallophos"/>
    <property type="match status" value="1"/>
</dbReference>
<dbReference type="EMBL" id="AQGW01000018">
    <property type="protein sequence ID" value="MBE0382400.1"/>
    <property type="molecule type" value="Genomic_DNA"/>
</dbReference>
<dbReference type="GO" id="GO:0046872">
    <property type="term" value="F:metal ion binding"/>
    <property type="evidence" value="ECO:0007669"/>
    <property type="project" value="UniProtKB-KW"/>
</dbReference>
<evidence type="ECO:0000313" key="12">
    <source>
        <dbReference type="Proteomes" id="UP000615003"/>
    </source>
</evidence>
<evidence type="ECO:0000256" key="3">
    <source>
        <dbReference type="ARBA" id="ARBA00022729"/>
    </source>
</evidence>
<evidence type="ECO:0000313" key="11">
    <source>
        <dbReference type="Proteomes" id="UP000238288"/>
    </source>
</evidence>
<feature type="binding site" evidence="6">
    <location>
        <position position="52"/>
    </location>
    <ligand>
        <name>Fe cation</name>
        <dbReference type="ChEBI" id="CHEBI:24875"/>
        <label>1</label>
    </ligand>
</feature>
<dbReference type="PIRSF" id="PIRSF000898">
    <property type="entry name" value="Acid_Ptase_5"/>
    <property type="match status" value="1"/>
</dbReference>
<dbReference type="InterPro" id="IPR024927">
    <property type="entry name" value="Acid_PPase"/>
</dbReference>
<keyword evidence="3 7" id="KW-0732">Signal</keyword>
<dbReference type="OrthoDB" id="9809781at2"/>
<feature type="binding site" evidence="6">
    <location>
        <position position="252"/>
    </location>
    <ligand>
        <name>Fe cation</name>
        <dbReference type="ChEBI" id="CHEBI:24875"/>
        <label>1</label>
    </ligand>
</feature>
<dbReference type="Gene3D" id="3.60.21.10">
    <property type="match status" value="1"/>
</dbReference>
<keyword evidence="5 6" id="KW-0408">Iron</keyword>
<dbReference type="PANTHER" id="PTHR10161">
    <property type="entry name" value="TARTRATE-RESISTANT ACID PHOSPHATASE TYPE 5"/>
    <property type="match status" value="1"/>
</dbReference>
<proteinExistence type="predicted"/>
<evidence type="ECO:0000256" key="4">
    <source>
        <dbReference type="ARBA" id="ARBA00022801"/>
    </source>
</evidence>
<evidence type="ECO:0000256" key="7">
    <source>
        <dbReference type="SAM" id="SignalP"/>
    </source>
</evidence>
<gene>
    <name evidence="10" type="ORF">PCAR9_A20622</name>
    <name evidence="9" type="ORF">PCARR_a0722</name>
</gene>
<evidence type="ECO:0000313" key="10">
    <source>
        <dbReference type="EMBL" id="SOU40189.1"/>
    </source>
</evidence>
<evidence type="ECO:0000313" key="9">
    <source>
        <dbReference type="EMBL" id="MBE0382400.1"/>
    </source>
</evidence>
<dbReference type="PANTHER" id="PTHR10161:SF14">
    <property type="entry name" value="TARTRATE-RESISTANT ACID PHOSPHATASE TYPE 5"/>
    <property type="match status" value="1"/>
</dbReference>
<dbReference type="GO" id="GO:0003993">
    <property type="term" value="F:acid phosphatase activity"/>
    <property type="evidence" value="ECO:0007669"/>
    <property type="project" value="UniProtKB-UniRule"/>
</dbReference>
<feature type="binding site" evidence="6">
    <location>
        <position position="88"/>
    </location>
    <ligand>
        <name>Fe cation</name>
        <dbReference type="ChEBI" id="CHEBI:24875"/>
        <label>1</label>
    </ligand>
</feature>
<evidence type="ECO:0000256" key="6">
    <source>
        <dbReference type="PIRSR" id="PIRSR000898-1"/>
    </source>
</evidence>
<protein>
    <recommendedName>
        <fullName evidence="2 5">acid phosphatase</fullName>
        <ecNumber evidence="2 5">3.1.3.2</ecNumber>
    </recommendedName>
</protein>
<organism evidence="10 11">
    <name type="scientific">Pseudoalteromonas carrageenovora IAM 12662</name>
    <dbReference type="NCBI Taxonomy" id="1314868"/>
    <lineage>
        <taxon>Bacteria</taxon>
        <taxon>Pseudomonadati</taxon>
        <taxon>Pseudomonadota</taxon>
        <taxon>Gammaproteobacteria</taxon>
        <taxon>Alteromonadales</taxon>
        <taxon>Pseudoalteromonadaceae</taxon>
        <taxon>Pseudoalteromonas</taxon>
    </lineage>
</organism>
<dbReference type="AlphaFoldDB" id="A0A2K4X7C3"/>
<dbReference type="GeneID" id="93662828"/>